<name>A0A0D8J9T8_9BACT</name>
<gene>
    <name evidence="2" type="ORF">LH29_11695</name>
</gene>
<comment type="caution">
    <text evidence="2">The sequence shown here is derived from an EMBL/GenBank/DDBJ whole genome shotgun (WGS) entry which is preliminary data.</text>
</comment>
<keyword evidence="3" id="KW-1185">Reference proteome</keyword>
<dbReference type="Pfam" id="PF02698">
    <property type="entry name" value="DUF218"/>
    <property type="match status" value="1"/>
</dbReference>
<sequence>MFKTKFKSILFLRLLRKFLVLIGIFFVVCLVFSFTEQPYRAYHWLGTSKSELKWEPKTIILLGGGGMPSQSNLMRSWYTEKAAKSFPKSKVVVAMPGALSDSLSTPQLMKSELELRGISAERIAFEPEGTNTRSQALKCQGIIKMQDPILLVTSPEHMRRAVLAFKKVGFEKVNALPAFENAAEADFSFTDDELGGNSILIPDVGNNINMRYQMWNHLKYEILIAREMVALTYYKLRGWI</sequence>
<dbReference type="EMBL" id="JRHC01000002">
    <property type="protein sequence ID" value="KJF43740.1"/>
    <property type="molecule type" value="Genomic_DNA"/>
</dbReference>
<reference evidence="2 3" key="1">
    <citation type="submission" date="2014-09" db="EMBL/GenBank/DDBJ databases">
        <title>Draft Genome Sequence of Draconibacterium sp. JN14CK-3.</title>
        <authorList>
            <person name="Dong C."/>
            <person name="Lai Q."/>
            <person name="Shao Z."/>
        </authorList>
    </citation>
    <scope>NUCLEOTIDE SEQUENCE [LARGE SCALE GENOMIC DNA]</scope>
    <source>
        <strain evidence="2 3">JN14CK-3</strain>
    </source>
</reference>
<organism evidence="2 3">
    <name type="scientific">Draconibacterium sediminis</name>
    <dbReference type="NCBI Taxonomy" id="1544798"/>
    <lineage>
        <taxon>Bacteria</taxon>
        <taxon>Pseudomonadati</taxon>
        <taxon>Bacteroidota</taxon>
        <taxon>Bacteroidia</taxon>
        <taxon>Marinilabiliales</taxon>
        <taxon>Prolixibacteraceae</taxon>
        <taxon>Draconibacterium</taxon>
    </lineage>
</organism>
<dbReference type="Gene3D" id="3.40.50.620">
    <property type="entry name" value="HUPs"/>
    <property type="match status" value="1"/>
</dbReference>
<evidence type="ECO:0000259" key="1">
    <source>
        <dbReference type="Pfam" id="PF02698"/>
    </source>
</evidence>
<dbReference type="OrthoDB" id="9782395at2"/>
<protein>
    <recommendedName>
        <fullName evidence="1">DUF218 domain-containing protein</fullName>
    </recommendedName>
</protein>
<dbReference type="STRING" id="1544798.LH29_11695"/>
<dbReference type="InterPro" id="IPR014729">
    <property type="entry name" value="Rossmann-like_a/b/a_fold"/>
</dbReference>
<evidence type="ECO:0000313" key="3">
    <source>
        <dbReference type="Proteomes" id="UP000032544"/>
    </source>
</evidence>
<evidence type="ECO:0000313" key="2">
    <source>
        <dbReference type="EMBL" id="KJF43740.1"/>
    </source>
</evidence>
<proteinExistence type="predicted"/>
<dbReference type="CDD" id="cd06259">
    <property type="entry name" value="YdcF-like"/>
    <property type="match status" value="1"/>
</dbReference>
<dbReference type="InterPro" id="IPR003848">
    <property type="entry name" value="DUF218"/>
</dbReference>
<feature type="domain" description="DUF218" evidence="1">
    <location>
        <begin position="58"/>
        <end position="186"/>
    </location>
</feature>
<accession>A0A0D8J9T8</accession>
<dbReference type="AlphaFoldDB" id="A0A0D8J9T8"/>
<dbReference type="Proteomes" id="UP000032544">
    <property type="component" value="Unassembled WGS sequence"/>
</dbReference>